<reference evidence="4" key="1">
    <citation type="submission" date="2021-11" db="EMBL/GenBank/DDBJ databases">
        <authorList>
            <person name="Schell T."/>
        </authorList>
    </citation>
    <scope>NUCLEOTIDE SEQUENCE</scope>
    <source>
        <strain evidence="4">M5</strain>
    </source>
</reference>
<keyword evidence="1" id="KW-1015">Disulfide bond</keyword>
<evidence type="ECO:0000259" key="3">
    <source>
        <dbReference type="PROSITE" id="PS50041"/>
    </source>
</evidence>
<dbReference type="InterPro" id="IPR016187">
    <property type="entry name" value="CTDL_fold"/>
</dbReference>
<dbReference type="Proteomes" id="UP000789390">
    <property type="component" value="Unassembled WGS sequence"/>
</dbReference>
<feature type="domain" description="C-type lectin" evidence="3">
    <location>
        <begin position="87"/>
        <end position="181"/>
    </location>
</feature>
<keyword evidence="5" id="KW-1185">Reference proteome</keyword>
<dbReference type="PROSITE" id="PS50041">
    <property type="entry name" value="C_TYPE_LECTIN_2"/>
    <property type="match status" value="1"/>
</dbReference>
<name>A0A8J2RID6_9CRUS</name>
<dbReference type="Pfam" id="PF00059">
    <property type="entry name" value="Lectin_C"/>
    <property type="match status" value="1"/>
</dbReference>
<accession>A0A8J2RID6</accession>
<gene>
    <name evidence="4" type="ORF">DGAL_LOCUS2378</name>
</gene>
<evidence type="ECO:0000256" key="1">
    <source>
        <dbReference type="ARBA" id="ARBA00023157"/>
    </source>
</evidence>
<dbReference type="InterPro" id="IPR016186">
    <property type="entry name" value="C-type_lectin-like/link_sf"/>
</dbReference>
<dbReference type="InterPro" id="IPR001304">
    <property type="entry name" value="C-type_lectin-like"/>
</dbReference>
<dbReference type="Gene3D" id="3.10.100.10">
    <property type="entry name" value="Mannose-Binding Protein A, subunit A"/>
    <property type="match status" value="1"/>
</dbReference>
<dbReference type="PROSITE" id="PS00615">
    <property type="entry name" value="C_TYPE_LECTIN_1"/>
    <property type="match status" value="1"/>
</dbReference>
<dbReference type="InterPro" id="IPR018378">
    <property type="entry name" value="C-type_lectin_CS"/>
</dbReference>
<dbReference type="CDD" id="cd00037">
    <property type="entry name" value="CLECT"/>
    <property type="match status" value="1"/>
</dbReference>
<proteinExistence type="predicted"/>
<dbReference type="SMART" id="SM00034">
    <property type="entry name" value="CLECT"/>
    <property type="match status" value="1"/>
</dbReference>
<dbReference type="OrthoDB" id="418245at2759"/>
<evidence type="ECO:0000313" key="5">
    <source>
        <dbReference type="Proteomes" id="UP000789390"/>
    </source>
</evidence>
<sequence>MVKILVLCIIALSYVSSSYGKVAASRICGGRVFVDEPVVIDAPIHEDCIWQFQTKENRVLLFTLVDGNLKEAQEFFKGSQSQHSSTCNSNGFYLVALESRIEEDQLNTAWGAGYQYWTSLTDKINGNWLWEGTGNGIINGYFNWAIGQPDGSGNCMHLNAASSKGGWNDESCTAVHEAICEAQP</sequence>
<evidence type="ECO:0000313" key="4">
    <source>
        <dbReference type="EMBL" id="CAH0100187.1"/>
    </source>
</evidence>
<dbReference type="AlphaFoldDB" id="A0A8J2RID6"/>
<organism evidence="4 5">
    <name type="scientific">Daphnia galeata</name>
    <dbReference type="NCBI Taxonomy" id="27404"/>
    <lineage>
        <taxon>Eukaryota</taxon>
        <taxon>Metazoa</taxon>
        <taxon>Ecdysozoa</taxon>
        <taxon>Arthropoda</taxon>
        <taxon>Crustacea</taxon>
        <taxon>Branchiopoda</taxon>
        <taxon>Diplostraca</taxon>
        <taxon>Cladocera</taxon>
        <taxon>Anomopoda</taxon>
        <taxon>Daphniidae</taxon>
        <taxon>Daphnia</taxon>
    </lineage>
</organism>
<feature type="signal peptide" evidence="2">
    <location>
        <begin position="1"/>
        <end position="20"/>
    </location>
</feature>
<keyword evidence="2" id="KW-0732">Signal</keyword>
<comment type="caution">
    <text evidence="4">The sequence shown here is derived from an EMBL/GenBank/DDBJ whole genome shotgun (WGS) entry which is preliminary data.</text>
</comment>
<protein>
    <recommendedName>
        <fullName evidence="3">C-type lectin domain-containing protein</fullName>
    </recommendedName>
</protein>
<feature type="chain" id="PRO_5035259349" description="C-type lectin domain-containing protein" evidence="2">
    <location>
        <begin position="21"/>
        <end position="184"/>
    </location>
</feature>
<dbReference type="SUPFAM" id="SSF56436">
    <property type="entry name" value="C-type lectin-like"/>
    <property type="match status" value="1"/>
</dbReference>
<evidence type="ECO:0000256" key="2">
    <source>
        <dbReference type="SAM" id="SignalP"/>
    </source>
</evidence>
<dbReference type="EMBL" id="CAKKLH010000033">
    <property type="protein sequence ID" value="CAH0100187.1"/>
    <property type="molecule type" value="Genomic_DNA"/>
</dbReference>